<dbReference type="GO" id="GO:0005484">
    <property type="term" value="F:SNAP receptor activity"/>
    <property type="evidence" value="ECO:0007669"/>
    <property type="project" value="TreeGrafter"/>
</dbReference>
<keyword evidence="6" id="KW-1185">Reference proteome</keyword>
<sequence>MSFATLSSSQSNLPSHANIPPPAPSSASSSTLTISNTTLSSLSDSITTYQRNVSLLQPLITSPTQDSATQFPILLSVADQLRAKCASSLASARSQVSKMERQDASKFRGVLVKLSRDFERVEREQEKLKNEYQRNLKLKTYSDQQQREEEGRRNEPLAVKQPEFVLKQEEDIQSSLVADRHREIIQINQEMSKVNEIFKDLAGIVDGQQEEIDNIESLMEQSNVHARKGLEQVQEANEYQKGCTIF</sequence>
<evidence type="ECO:0000259" key="4">
    <source>
        <dbReference type="PROSITE" id="PS50192"/>
    </source>
</evidence>
<dbReference type="GO" id="GO:0006886">
    <property type="term" value="P:intracellular protein transport"/>
    <property type="evidence" value="ECO:0007669"/>
    <property type="project" value="TreeGrafter"/>
</dbReference>
<dbReference type="PANTHER" id="PTHR19957">
    <property type="entry name" value="SYNTAXIN"/>
    <property type="match status" value="1"/>
</dbReference>
<dbReference type="GO" id="GO:0012505">
    <property type="term" value="C:endomembrane system"/>
    <property type="evidence" value="ECO:0007669"/>
    <property type="project" value="TreeGrafter"/>
</dbReference>
<proteinExistence type="inferred from homology"/>
<dbReference type="EMBL" id="BRXW01000480">
    <property type="protein sequence ID" value="GMH58634.1"/>
    <property type="molecule type" value="Genomic_DNA"/>
</dbReference>
<evidence type="ECO:0000313" key="5">
    <source>
        <dbReference type="EMBL" id="GMH58634.1"/>
    </source>
</evidence>
<organism evidence="5 6">
    <name type="scientific">Triparma laevis f. longispina</name>
    <dbReference type="NCBI Taxonomy" id="1714387"/>
    <lineage>
        <taxon>Eukaryota</taxon>
        <taxon>Sar</taxon>
        <taxon>Stramenopiles</taxon>
        <taxon>Ochrophyta</taxon>
        <taxon>Bolidophyceae</taxon>
        <taxon>Parmales</taxon>
        <taxon>Triparmaceae</taxon>
        <taxon>Triparma</taxon>
    </lineage>
</organism>
<comment type="caution">
    <text evidence="5">The sequence shown here is derived from an EMBL/GenBank/DDBJ whole genome shotgun (WGS) entry which is preliminary data.</text>
</comment>
<comment type="similarity">
    <text evidence="1">Belongs to the syntaxin family.</text>
</comment>
<feature type="domain" description="T-SNARE coiled-coil homology" evidence="4">
    <location>
        <begin position="174"/>
        <end position="236"/>
    </location>
</feature>
<feature type="region of interest" description="Disordered" evidence="3">
    <location>
        <begin position="1"/>
        <end position="31"/>
    </location>
</feature>
<dbReference type="AlphaFoldDB" id="A0A9W6ZPW2"/>
<dbReference type="PROSITE" id="PS50192">
    <property type="entry name" value="T_SNARE"/>
    <property type="match status" value="1"/>
</dbReference>
<accession>A0A9W6ZPW2</accession>
<dbReference type="Proteomes" id="UP001165122">
    <property type="component" value="Unassembled WGS sequence"/>
</dbReference>
<dbReference type="InterPro" id="IPR010989">
    <property type="entry name" value="SNARE"/>
</dbReference>
<keyword evidence="2" id="KW-0175">Coiled coil</keyword>
<gene>
    <name evidence="5" type="ORF">TrLO_g10917</name>
</gene>
<dbReference type="GO" id="GO:0000149">
    <property type="term" value="F:SNARE binding"/>
    <property type="evidence" value="ECO:0007669"/>
    <property type="project" value="TreeGrafter"/>
</dbReference>
<dbReference type="OrthoDB" id="364348at2759"/>
<name>A0A9W6ZPW2_9STRA</name>
<dbReference type="SUPFAM" id="SSF47661">
    <property type="entry name" value="t-snare proteins"/>
    <property type="match status" value="1"/>
</dbReference>
<dbReference type="GO" id="GO:0031201">
    <property type="term" value="C:SNARE complex"/>
    <property type="evidence" value="ECO:0007669"/>
    <property type="project" value="TreeGrafter"/>
</dbReference>
<dbReference type="Gene3D" id="1.20.5.110">
    <property type="match status" value="1"/>
</dbReference>
<evidence type="ECO:0000256" key="3">
    <source>
        <dbReference type="SAM" id="MobiDB-lite"/>
    </source>
</evidence>
<dbReference type="CDD" id="cd15840">
    <property type="entry name" value="SNARE_Qa"/>
    <property type="match status" value="1"/>
</dbReference>
<evidence type="ECO:0000313" key="6">
    <source>
        <dbReference type="Proteomes" id="UP001165122"/>
    </source>
</evidence>
<dbReference type="GO" id="GO:0006906">
    <property type="term" value="P:vesicle fusion"/>
    <property type="evidence" value="ECO:0007669"/>
    <property type="project" value="TreeGrafter"/>
</dbReference>
<dbReference type="InterPro" id="IPR000727">
    <property type="entry name" value="T_SNARE_dom"/>
</dbReference>
<dbReference type="InterPro" id="IPR045242">
    <property type="entry name" value="Syntaxin"/>
</dbReference>
<dbReference type="PANTHER" id="PTHR19957:SF38">
    <property type="entry name" value="LD27581P"/>
    <property type="match status" value="1"/>
</dbReference>
<evidence type="ECO:0000256" key="2">
    <source>
        <dbReference type="SAM" id="Coils"/>
    </source>
</evidence>
<reference evidence="6" key="1">
    <citation type="journal article" date="2023" name="Commun. Biol.">
        <title>Genome analysis of Parmales, the sister group of diatoms, reveals the evolutionary specialization of diatoms from phago-mixotrophs to photoautotrophs.</title>
        <authorList>
            <person name="Ban H."/>
            <person name="Sato S."/>
            <person name="Yoshikawa S."/>
            <person name="Yamada K."/>
            <person name="Nakamura Y."/>
            <person name="Ichinomiya M."/>
            <person name="Sato N."/>
            <person name="Blanc-Mathieu R."/>
            <person name="Endo H."/>
            <person name="Kuwata A."/>
            <person name="Ogata H."/>
        </authorList>
    </citation>
    <scope>NUCLEOTIDE SEQUENCE [LARGE SCALE GENOMIC DNA]</scope>
    <source>
        <strain evidence="6">NIES 3700</strain>
    </source>
</reference>
<feature type="coiled-coil region" evidence="2">
    <location>
        <begin position="111"/>
        <end position="138"/>
    </location>
</feature>
<evidence type="ECO:0000256" key="1">
    <source>
        <dbReference type="ARBA" id="ARBA00009063"/>
    </source>
</evidence>
<dbReference type="SMART" id="SM00397">
    <property type="entry name" value="t_SNARE"/>
    <property type="match status" value="1"/>
</dbReference>
<protein>
    <recommendedName>
        <fullName evidence="4">t-SNARE coiled-coil homology domain-containing protein</fullName>
    </recommendedName>
</protein>
<feature type="compositionally biased region" description="Polar residues" evidence="3">
    <location>
        <begin position="1"/>
        <end position="13"/>
    </location>
</feature>
<dbReference type="GO" id="GO:0048278">
    <property type="term" value="P:vesicle docking"/>
    <property type="evidence" value="ECO:0007669"/>
    <property type="project" value="TreeGrafter"/>
</dbReference>